<dbReference type="InterPro" id="IPR028192">
    <property type="entry name" value="BMF"/>
</dbReference>
<organism evidence="2 3">
    <name type="scientific">Electrophorus electricus</name>
    <name type="common">Electric eel</name>
    <name type="synonym">Gymnotus electricus</name>
    <dbReference type="NCBI Taxonomy" id="8005"/>
    <lineage>
        <taxon>Eukaryota</taxon>
        <taxon>Metazoa</taxon>
        <taxon>Chordata</taxon>
        <taxon>Craniata</taxon>
        <taxon>Vertebrata</taxon>
        <taxon>Euteleostomi</taxon>
        <taxon>Actinopterygii</taxon>
        <taxon>Neopterygii</taxon>
        <taxon>Teleostei</taxon>
        <taxon>Ostariophysi</taxon>
        <taxon>Gymnotiformes</taxon>
        <taxon>Gymnotoidei</taxon>
        <taxon>Gymnotidae</taxon>
        <taxon>Electrophorus</taxon>
    </lineage>
</organism>
<evidence type="ECO:0000256" key="1">
    <source>
        <dbReference type="SAM" id="MobiDB-lite"/>
    </source>
</evidence>
<dbReference type="AlphaFoldDB" id="A0AAY5ELL9"/>
<dbReference type="Proteomes" id="UP000314983">
    <property type="component" value="Chromosome 8"/>
</dbReference>
<reference evidence="2 3" key="1">
    <citation type="submission" date="2020-05" db="EMBL/GenBank/DDBJ databases">
        <title>Electrophorus electricus (electric eel) genome, fEleEle1, primary haplotype.</title>
        <authorList>
            <person name="Myers G."/>
            <person name="Meyer A."/>
            <person name="Fedrigo O."/>
            <person name="Formenti G."/>
            <person name="Rhie A."/>
            <person name="Tracey A."/>
            <person name="Sims Y."/>
            <person name="Jarvis E.D."/>
        </authorList>
    </citation>
    <scope>NUCLEOTIDE SEQUENCE [LARGE SCALE GENOMIC DNA]</scope>
</reference>
<sequence length="180" mass="20746">MWYKERLKVETPSGCHLGQSADVILTIRVDGFNMCTGLIFFPEGDPEFGAHFLTVSEPPHATAEEDEEEEEVGMPEERDEEARPGASVEVQIGRKLREIGDQFHEEHLQLVRERRRRREGERFRVKQFCKFAWFFFVHCMPKKKSALGYFFTTAGVGFLTSVRDSLSCFQFQVVFGASEV</sequence>
<protein>
    <submittedName>
        <fullName evidence="2">Uncharacterized protein</fullName>
    </submittedName>
</protein>
<evidence type="ECO:0000313" key="3">
    <source>
        <dbReference type="Proteomes" id="UP000314983"/>
    </source>
</evidence>
<accession>A0AAY5ELL9</accession>
<reference evidence="2" key="3">
    <citation type="submission" date="2025-09" db="UniProtKB">
        <authorList>
            <consortium name="Ensembl"/>
        </authorList>
    </citation>
    <scope>IDENTIFICATION</scope>
</reference>
<keyword evidence="3" id="KW-1185">Reference proteome</keyword>
<name>A0AAY5ELL9_ELEEL</name>
<dbReference type="Ensembl" id="ENSEEET00000061999.1">
    <property type="protein sequence ID" value="ENSEEEP00000057489.1"/>
    <property type="gene ID" value="ENSEEEG00000027657.1"/>
</dbReference>
<feature type="compositionally biased region" description="Acidic residues" evidence="1">
    <location>
        <begin position="64"/>
        <end position="79"/>
    </location>
</feature>
<evidence type="ECO:0000313" key="2">
    <source>
        <dbReference type="Ensembl" id="ENSEEEP00000057489.1"/>
    </source>
</evidence>
<dbReference type="GO" id="GO:0006915">
    <property type="term" value="P:apoptotic process"/>
    <property type="evidence" value="ECO:0007669"/>
    <property type="project" value="InterPro"/>
</dbReference>
<proteinExistence type="predicted"/>
<feature type="region of interest" description="Disordered" evidence="1">
    <location>
        <begin position="59"/>
        <end position="87"/>
    </location>
</feature>
<dbReference type="Pfam" id="PF15185">
    <property type="entry name" value="BMF"/>
    <property type="match status" value="1"/>
</dbReference>
<reference evidence="2" key="2">
    <citation type="submission" date="2025-08" db="UniProtKB">
        <authorList>
            <consortium name="Ensembl"/>
        </authorList>
    </citation>
    <scope>IDENTIFICATION</scope>
</reference>